<dbReference type="Gene3D" id="3.30.565.10">
    <property type="entry name" value="Histidine kinase-like ATPase, C-terminal domain"/>
    <property type="match status" value="1"/>
</dbReference>
<reference evidence="3 4" key="1">
    <citation type="submission" date="2017-03" db="EMBL/GenBank/DDBJ databases">
        <title>Isolation of Levoglucosan Utilizing Bacteria.</title>
        <authorList>
            <person name="Arya A.S."/>
        </authorList>
    </citation>
    <scope>NUCLEOTIDE SEQUENCE [LARGE SCALE GENOMIC DNA]</scope>
    <source>
        <strain evidence="3 4">MEC069</strain>
    </source>
</reference>
<evidence type="ECO:0000313" key="3">
    <source>
        <dbReference type="EMBL" id="TFE82836.1"/>
    </source>
</evidence>
<dbReference type="PANTHER" id="PTHR35526">
    <property type="entry name" value="ANTI-SIGMA-F FACTOR RSBW-RELATED"/>
    <property type="match status" value="1"/>
</dbReference>
<dbReference type="RefSeq" id="WP_134757686.1">
    <property type="nucleotide sequence ID" value="NZ_MYFO02000009.1"/>
</dbReference>
<dbReference type="InterPro" id="IPR036890">
    <property type="entry name" value="HATPase_C_sf"/>
</dbReference>
<keyword evidence="1" id="KW-0808">Transferase</keyword>
<gene>
    <name evidence="3" type="ORF">B5M42_24385</name>
</gene>
<evidence type="ECO:0000259" key="2">
    <source>
        <dbReference type="Pfam" id="PF13581"/>
    </source>
</evidence>
<protein>
    <recommendedName>
        <fullName evidence="2">Histidine kinase/HSP90-like ATPase domain-containing protein</fullName>
    </recommendedName>
</protein>
<name>A0A4Y8PPX0_9BACL</name>
<dbReference type="SUPFAM" id="SSF55874">
    <property type="entry name" value="ATPase domain of HSP90 chaperone/DNA topoisomerase II/histidine kinase"/>
    <property type="match status" value="1"/>
</dbReference>
<dbReference type="PANTHER" id="PTHR35526:SF6">
    <property type="entry name" value="SLR1861 PROTEIN"/>
    <property type="match status" value="1"/>
</dbReference>
<proteinExistence type="predicted"/>
<evidence type="ECO:0000313" key="4">
    <source>
        <dbReference type="Proteomes" id="UP000298246"/>
    </source>
</evidence>
<keyword evidence="1" id="KW-0418">Kinase</keyword>
<feature type="domain" description="Histidine kinase/HSP90-like ATPase" evidence="2">
    <location>
        <begin position="11"/>
        <end position="136"/>
    </location>
</feature>
<keyword evidence="4" id="KW-1185">Reference proteome</keyword>
<dbReference type="CDD" id="cd16936">
    <property type="entry name" value="HATPase_RsbW-like"/>
    <property type="match status" value="1"/>
</dbReference>
<dbReference type="Pfam" id="PF13581">
    <property type="entry name" value="HATPase_c_2"/>
    <property type="match status" value="1"/>
</dbReference>
<dbReference type="OrthoDB" id="9792240at2"/>
<evidence type="ECO:0000256" key="1">
    <source>
        <dbReference type="ARBA" id="ARBA00022527"/>
    </source>
</evidence>
<dbReference type="InterPro" id="IPR050267">
    <property type="entry name" value="Anti-sigma-factor_SerPK"/>
</dbReference>
<organism evidence="3 4">
    <name type="scientific">Paenibacillus athensensis</name>
    <dbReference type="NCBI Taxonomy" id="1967502"/>
    <lineage>
        <taxon>Bacteria</taxon>
        <taxon>Bacillati</taxon>
        <taxon>Bacillota</taxon>
        <taxon>Bacilli</taxon>
        <taxon>Bacillales</taxon>
        <taxon>Paenibacillaceae</taxon>
        <taxon>Paenibacillus</taxon>
    </lineage>
</organism>
<sequence length="147" mass="16269">MTEAAITLGNDLGELDRLTAFLNSCAEQFGIDARTCFQLNLVCDELVTNTIMYGYKNEAPGTKAIDVVLGVSGSGLTLLLVDEGIAFNPLERAEVRTDLSVEERGIGGLGIHFVRQVMDELHYERKDNQNRLRLSKKLQAPLEENEL</sequence>
<accession>A0A4Y8PPX0</accession>
<dbReference type="InterPro" id="IPR003594">
    <property type="entry name" value="HATPase_dom"/>
</dbReference>
<dbReference type="EMBL" id="MYFO01000066">
    <property type="protein sequence ID" value="TFE82836.1"/>
    <property type="molecule type" value="Genomic_DNA"/>
</dbReference>
<dbReference type="Proteomes" id="UP000298246">
    <property type="component" value="Unassembled WGS sequence"/>
</dbReference>
<dbReference type="GO" id="GO:0004674">
    <property type="term" value="F:protein serine/threonine kinase activity"/>
    <property type="evidence" value="ECO:0007669"/>
    <property type="project" value="UniProtKB-KW"/>
</dbReference>
<comment type="caution">
    <text evidence="3">The sequence shown here is derived from an EMBL/GenBank/DDBJ whole genome shotgun (WGS) entry which is preliminary data.</text>
</comment>
<dbReference type="AlphaFoldDB" id="A0A4Y8PPX0"/>
<keyword evidence="1" id="KW-0723">Serine/threonine-protein kinase</keyword>